<comment type="caution">
    <text evidence="2">The sequence shown here is derived from an EMBL/GenBank/DDBJ whole genome shotgun (WGS) entry which is preliminary data.</text>
</comment>
<dbReference type="AlphaFoldDB" id="A0A9D1G5S0"/>
<keyword evidence="1" id="KW-1133">Transmembrane helix</keyword>
<sequence length="346" mass="35288">MLLGLNALAHLLTDAVCASALFGVVKGSAVELSWALIIYNTAAFTTQCLVGLGTDRLRRHERLAALGLAVCAAAALLPLPGYLLALVIGLGNSLFHVAGGTVTLKGARDAGPLGVFVAPGAVGLALGTLWPGLRGALCAAALVTAAALVFAGRGEPELQFQEGRKDTPWGAVLLLTLAVAFRAVGGCAVEFPWKTGAGMAMLAAAFVFAGKTLGGFACRRLSAPRPASGDNAPQAPVLGAARTALWSIPLAAALTAFCFTWAAPSLAGQLLLNLSMPVTLWLIYRAMPDSPGFAFGLAASALWPGSIAGEMISLTGAWRALLVIASFAAGLAAIVYAERKISEVQV</sequence>
<feature type="transmembrane region" description="Helical" evidence="1">
    <location>
        <begin position="239"/>
        <end position="262"/>
    </location>
</feature>
<keyword evidence="1" id="KW-0812">Transmembrane</keyword>
<feature type="transmembrane region" description="Helical" evidence="1">
    <location>
        <begin position="64"/>
        <end position="88"/>
    </location>
</feature>
<evidence type="ECO:0000313" key="3">
    <source>
        <dbReference type="Proteomes" id="UP000886876"/>
    </source>
</evidence>
<name>A0A9D1G5S0_9FIRM</name>
<reference evidence="2" key="2">
    <citation type="journal article" date="2021" name="PeerJ">
        <title>Extensive microbial diversity within the chicken gut microbiome revealed by metagenomics and culture.</title>
        <authorList>
            <person name="Gilroy R."/>
            <person name="Ravi A."/>
            <person name="Getino M."/>
            <person name="Pursley I."/>
            <person name="Horton D.L."/>
            <person name="Alikhan N.F."/>
            <person name="Baker D."/>
            <person name="Gharbi K."/>
            <person name="Hall N."/>
            <person name="Watson M."/>
            <person name="Adriaenssens E.M."/>
            <person name="Foster-Nyarko E."/>
            <person name="Jarju S."/>
            <person name="Secka A."/>
            <person name="Antonio M."/>
            <person name="Oren A."/>
            <person name="Chaudhuri R.R."/>
            <person name="La Ragione R."/>
            <person name="Hildebrand F."/>
            <person name="Pallen M.J."/>
        </authorList>
    </citation>
    <scope>NUCLEOTIDE SEQUENCE</scope>
    <source>
        <strain evidence="2">ChiHecec3B27-6122</strain>
    </source>
</reference>
<dbReference type="Proteomes" id="UP000886876">
    <property type="component" value="Unassembled WGS sequence"/>
</dbReference>
<reference evidence="2" key="1">
    <citation type="submission" date="2020-10" db="EMBL/GenBank/DDBJ databases">
        <authorList>
            <person name="Gilroy R."/>
        </authorList>
    </citation>
    <scope>NUCLEOTIDE SEQUENCE</scope>
    <source>
        <strain evidence="2">ChiHecec3B27-6122</strain>
    </source>
</reference>
<keyword evidence="1" id="KW-0472">Membrane</keyword>
<organism evidence="2 3">
    <name type="scientific">Candidatus Scatomorpha pullistercoris</name>
    <dbReference type="NCBI Taxonomy" id="2840929"/>
    <lineage>
        <taxon>Bacteria</taxon>
        <taxon>Bacillati</taxon>
        <taxon>Bacillota</taxon>
        <taxon>Clostridia</taxon>
        <taxon>Eubacteriales</taxon>
        <taxon>Candidatus Scatomorpha</taxon>
    </lineage>
</organism>
<accession>A0A9D1G5S0</accession>
<feature type="transmembrane region" description="Helical" evidence="1">
    <location>
        <begin position="132"/>
        <end position="151"/>
    </location>
</feature>
<evidence type="ECO:0000256" key="1">
    <source>
        <dbReference type="SAM" id="Phobius"/>
    </source>
</evidence>
<gene>
    <name evidence="2" type="ORF">IAD42_06725</name>
</gene>
<evidence type="ECO:0000313" key="2">
    <source>
        <dbReference type="EMBL" id="HIS97651.1"/>
    </source>
</evidence>
<feature type="transmembrane region" description="Helical" evidence="1">
    <location>
        <begin position="172"/>
        <end position="193"/>
    </location>
</feature>
<feature type="transmembrane region" description="Helical" evidence="1">
    <location>
        <begin position="318"/>
        <end position="337"/>
    </location>
</feature>
<protein>
    <submittedName>
        <fullName evidence="2">Uncharacterized protein</fullName>
    </submittedName>
</protein>
<dbReference type="EMBL" id="DVJS01000168">
    <property type="protein sequence ID" value="HIS97651.1"/>
    <property type="molecule type" value="Genomic_DNA"/>
</dbReference>
<feature type="transmembrane region" description="Helical" evidence="1">
    <location>
        <begin position="199"/>
        <end position="218"/>
    </location>
</feature>
<feature type="transmembrane region" description="Helical" evidence="1">
    <location>
        <begin position="34"/>
        <end position="52"/>
    </location>
</feature>
<proteinExistence type="predicted"/>